<reference evidence="6 7" key="1">
    <citation type="submission" date="2023-07" db="EMBL/GenBank/DDBJ databases">
        <title>Sorghum-associated microbial communities from plants grown in Nebraska, USA.</title>
        <authorList>
            <person name="Schachtman D."/>
        </authorList>
    </citation>
    <scope>NUCLEOTIDE SEQUENCE [LARGE SCALE GENOMIC DNA]</scope>
    <source>
        <strain evidence="6 7">584</strain>
    </source>
</reference>
<organism evidence="6 7">
    <name type="scientific">Inquilinus ginsengisoli</name>
    <dbReference type="NCBI Taxonomy" id="363840"/>
    <lineage>
        <taxon>Bacteria</taxon>
        <taxon>Pseudomonadati</taxon>
        <taxon>Pseudomonadota</taxon>
        <taxon>Alphaproteobacteria</taxon>
        <taxon>Rhodospirillales</taxon>
        <taxon>Rhodospirillaceae</taxon>
        <taxon>Inquilinus</taxon>
    </lineage>
</organism>
<dbReference type="Proteomes" id="UP001262410">
    <property type="component" value="Unassembled WGS sequence"/>
</dbReference>
<dbReference type="InterPro" id="IPR015797">
    <property type="entry name" value="NUDIX_hydrolase-like_dom_sf"/>
</dbReference>
<dbReference type="PROSITE" id="PS00893">
    <property type="entry name" value="NUDIX_BOX"/>
    <property type="match status" value="1"/>
</dbReference>
<comment type="caution">
    <text evidence="6">The sequence shown here is derived from an EMBL/GenBank/DDBJ whole genome shotgun (WGS) entry which is preliminary data.</text>
</comment>
<dbReference type="InterPro" id="IPR020084">
    <property type="entry name" value="NUDIX_hydrolase_CS"/>
</dbReference>
<dbReference type="Pfam" id="PF00293">
    <property type="entry name" value="NUDIX"/>
    <property type="match status" value="1"/>
</dbReference>
<dbReference type="PROSITE" id="PS51462">
    <property type="entry name" value="NUDIX"/>
    <property type="match status" value="1"/>
</dbReference>
<accession>A0ABU1JG55</accession>
<dbReference type="Gene3D" id="3.90.79.10">
    <property type="entry name" value="Nucleoside Triphosphate Pyrophosphohydrolase"/>
    <property type="match status" value="1"/>
</dbReference>
<evidence type="ECO:0000256" key="3">
    <source>
        <dbReference type="RuleBase" id="RU003476"/>
    </source>
</evidence>
<evidence type="ECO:0000313" key="7">
    <source>
        <dbReference type="Proteomes" id="UP001262410"/>
    </source>
</evidence>
<dbReference type="PRINTS" id="PR00502">
    <property type="entry name" value="NUDIXFAMILY"/>
</dbReference>
<evidence type="ECO:0000256" key="4">
    <source>
        <dbReference type="SAM" id="MobiDB-lite"/>
    </source>
</evidence>
<feature type="domain" description="Nudix hydrolase" evidence="5">
    <location>
        <begin position="13"/>
        <end position="143"/>
    </location>
</feature>
<feature type="region of interest" description="Disordered" evidence="4">
    <location>
        <begin position="148"/>
        <end position="168"/>
    </location>
</feature>
<keyword evidence="2 3" id="KW-0378">Hydrolase</keyword>
<dbReference type="InterPro" id="IPR000086">
    <property type="entry name" value="NUDIX_hydrolase_dom"/>
</dbReference>
<dbReference type="RefSeq" id="WP_309791437.1">
    <property type="nucleotide sequence ID" value="NZ_JAVDPW010000001.1"/>
</dbReference>
<name>A0ABU1JG55_9PROT</name>
<dbReference type="SUPFAM" id="SSF55811">
    <property type="entry name" value="Nudix"/>
    <property type="match status" value="1"/>
</dbReference>
<keyword evidence="7" id="KW-1185">Reference proteome</keyword>
<dbReference type="PANTHER" id="PTHR43046:SF14">
    <property type="entry name" value="MUTT_NUDIX FAMILY PROTEIN"/>
    <property type="match status" value="1"/>
</dbReference>
<dbReference type="PANTHER" id="PTHR43046">
    <property type="entry name" value="GDP-MANNOSE MANNOSYL HYDROLASE"/>
    <property type="match status" value="1"/>
</dbReference>
<evidence type="ECO:0000259" key="5">
    <source>
        <dbReference type="PROSITE" id="PS51462"/>
    </source>
</evidence>
<evidence type="ECO:0000256" key="2">
    <source>
        <dbReference type="ARBA" id="ARBA00022801"/>
    </source>
</evidence>
<gene>
    <name evidence="6" type="ORF">E9232_000100</name>
</gene>
<evidence type="ECO:0000256" key="1">
    <source>
        <dbReference type="ARBA" id="ARBA00001946"/>
    </source>
</evidence>
<sequence>MADAVTDPAATAVPRLGVGAFILDDYDRLLLVQRRREPEAGHWGLPGGKVDFGETVEAAVAREIEEELGIAIRLDGLLCLVDQIDMAAGTHWVAPVYRAVIASGAPVNREPAALAEIGWFALDALPEPLTLATRVALAAGARSAATTARSRKPSSLAISTKRRSRIFR</sequence>
<evidence type="ECO:0000313" key="6">
    <source>
        <dbReference type="EMBL" id="MDR6287601.1"/>
    </source>
</evidence>
<protein>
    <submittedName>
        <fullName evidence="6">ADP-ribose pyrophosphatase YjhB (NUDIX family)</fullName>
    </submittedName>
</protein>
<dbReference type="InterPro" id="IPR020476">
    <property type="entry name" value="Nudix_hydrolase"/>
</dbReference>
<proteinExistence type="inferred from homology"/>
<dbReference type="EMBL" id="JAVDPW010000001">
    <property type="protein sequence ID" value="MDR6287601.1"/>
    <property type="molecule type" value="Genomic_DNA"/>
</dbReference>
<comment type="cofactor">
    <cofactor evidence="1">
        <name>Mg(2+)</name>
        <dbReference type="ChEBI" id="CHEBI:18420"/>
    </cofactor>
</comment>
<comment type="similarity">
    <text evidence="3">Belongs to the Nudix hydrolase family.</text>
</comment>